<organism evidence="2 3">
    <name type="scientific">Candidatus Faecivivens stercoripullorum</name>
    <dbReference type="NCBI Taxonomy" id="2840805"/>
    <lineage>
        <taxon>Bacteria</taxon>
        <taxon>Bacillati</taxon>
        <taxon>Bacillota</taxon>
        <taxon>Clostridia</taxon>
        <taxon>Eubacteriales</taxon>
        <taxon>Oscillospiraceae</taxon>
        <taxon>Oscillospiraceae incertae sedis</taxon>
        <taxon>Candidatus Faecivivens</taxon>
    </lineage>
</organism>
<name>A0A9D1KR34_9FIRM</name>
<proteinExistence type="predicted"/>
<keyword evidence="1" id="KW-1133">Transmembrane helix</keyword>
<dbReference type="Proteomes" id="UP000824160">
    <property type="component" value="Unassembled WGS sequence"/>
</dbReference>
<sequence length="97" mass="10909">MNSAQQKKTAGLSKNQLSVFLQPVHTGRRLHTFILSFGLTLALTGLLAGWSVTGYRCRMITNPPAGETLVCDIRPDYLRIRLGDWDFSLKVEFISLR</sequence>
<accession>A0A9D1KR34</accession>
<gene>
    <name evidence="2" type="ORF">IAC43_05645</name>
</gene>
<reference evidence="2" key="1">
    <citation type="submission" date="2020-10" db="EMBL/GenBank/DDBJ databases">
        <authorList>
            <person name="Gilroy R."/>
        </authorList>
    </citation>
    <scope>NUCLEOTIDE SEQUENCE</scope>
    <source>
        <strain evidence="2">ChiBcec7-5410</strain>
    </source>
</reference>
<dbReference type="EMBL" id="DVLW01000154">
    <property type="protein sequence ID" value="HIT94648.1"/>
    <property type="molecule type" value="Genomic_DNA"/>
</dbReference>
<keyword evidence="1" id="KW-0472">Membrane</keyword>
<evidence type="ECO:0000256" key="1">
    <source>
        <dbReference type="SAM" id="Phobius"/>
    </source>
</evidence>
<comment type="caution">
    <text evidence="2">The sequence shown here is derived from an EMBL/GenBank/DDBJ whole genome shotgun (WGS) entry which is preliminary data.</text>
</comment>
<reference evidence="2" key="2">
    <citation type="journal article" date="2021" name="PeerJ">
        <title>Extensive microbial diversity within the chicken gut microbiome revealed by metagenomics and culture.</title>
        <authorList>
            <person name="Gilroy R."/>
            <person name="Ravi A."/>
            <person name="Getino M."/>
            <person name="Pursley I."/>
            <person name="Horton D.L."/>
            <person name="Alikhan N.F."/>
            <person name="Baker D."/>
            <person name="Gharbi K."/>
            <person name="Hall N."/>
            <person name="Watson M."/>
            <person name="Adriaenssens E.M."/>
            <person name="Foster-Nyarko E."/>
            <person name="Jarju S."/>
            <person name="Secka A."/>
            <person name="Antonio M."/>
            <person name="Oren A."/>
            <person name="Chaudhuri R.R."/>
            <person name="La Ragione R."/>
            <person name="Hildebrand F."/>
            <person name="Pallen M.J."/>
        </authorList>
    </citation>
    <scope>NUCLEOTIDE SEQUENCE</scope>
    <source>
        <strain evidence="2">ChiBcec7-5410</strain>
    </source>
</reference>
<dbReference type="AlphaFoldDB" id="A0A9D1KR34"/>
<protein>
    <submittedName>
        <fullName evidence="2">Uncharacterized protein</fullName>
    </submittedName>
</protein>
<evidence type="ECO:0000313" key="2">
    <source>
        <dbReference type="EMBL" id="HIT94648.1"/>
    </source>
</evidence>
<feature type="transmembrane region" description="Helical" evidence="1">
    <location>
        <begin position="30"/>
        <end position="50"/>
    </location>
</feature>
<keyword evidence="1" id="KW-0812">Transmembrane</keyword>
<evidence type="ECO:0000313" key="3">
    <source>
        <dbReference type="Proteomes" id="UP000824160"/>
    </source>
</evidence>